<feature type="compositionally biased region" description="Polar residues" evidence="1">
    <location>
        <begin position="917"/>
        <end position="932"/>
    </location>
</feature>
<comment type="caution">
    <text evidence="2">The sequence shown here is derived from an EMBL/GenBank/DDBJ whole genome shotgun (WGS) entry which is preliminary data.</text>
</comment>
<feature type="region of interest" description="Disordered" evidence="1">
    <location>
        <begin position="877"/>
        <end position="966"/>
    </location>
</feature>
<feature type="region of interest" description="Disordered" evidence="1">
    <location>
        <begin position="211"/>
        <end position="303"/>
    </location>
</feature>
<feature type="compositionally biased region" description="Low complexity" evidence="1">
    <location>
        <begin position="900"/>
        <end position="916"/>
    </location>
</feature>
<accession>A0A250WT58</accession>
<evidence type="ECO:0000256" key="1">
    <source>
        <dbReference type="SAM" id="MobiDB-lite"/>
    </source>
</evidence>
<feature type="region of interest" description="Disordered" evidence="1">
    <location>
        <begin position="38"/>
        <end position="83"/>
    </location>
</feature>
<feature type="compositionally biased region" description="Polar residues" evidence="1">
    <location>
        <begin position="949"/>
        <end position="958"/>
    </location>
</feature>
<feature type="compositionally biased region" description="Basic residues" evidence="1">
    <location>
        <begin position="217"/>
        <end position="229"/>
    </location>
</feature>
<protein>
    <recommendedName>
        <fullName evidence="4">Sfi1 spindle body domain-containing protein</fullName>
    </recommendedName>
</protein>
<evidence type="ECO:0008006" key="4">
    <source>
        <dbReference type="Google" id="ProtNLM"/>
    </source>
</evidence>
<evidence type="ECO:0000313" key="2">
    <source>
        <dbReference type="EMBL" id="GAX73710.1"/>
    </source>
</evidence>
<keyword evidence="3" id="KW-1185">Reference proteome</keyword>
<evidence type="ECO:0000313" key="3">
    <source>
        <dbReference type="Proteomes" id="UP000232323"/>
    </source>
</evidence>
<sequence>MYTTNREKGLRKTWELDELNITRNEVGETRIYINGVDVSGKNVSPKPSKAESSRRLRPTSANANRKPTSLALESYSSQSPRSHQRFIGMPISPSSPISPPSPHILTQSLSHASKLAEIRQLLSDYLADPSSVSSKQHLAAVATAAASVAAEAASSSMGTTSTPFMAPMLTSSPQTHPSHPHIHTSITPMLTSSPQTGPYHHYTQETLFTPQQSVQHAHSHSQVTKRRPMMVHMSSPSPRLATEVSRSSNKHSSNKALDPRGNPHDHQSTCPPQRYNHASVSLDNGSSLNATHELGDSGYTDPDSFQASGSFGGYMLDGTREMVITPGDEALRDHSFGGSGGGGDVQRIYSVFYMSDDEGQRQPDGRHSSELPNLMSPAEGMVSRVVSHSEVPQSGEGWGGSNMYVKSGGWKEERQRHTLERTSGSEERALIGSQAIRSESGTVDAAEVKAIVRASRWQYRKVISRAMRCWWTALQLAAGKRQKVFKGERHARMVLYLKAWRSWREGVRLAERRRHLTHMAVWHHTKRVLIHAFQSLRNNLQQKRSRLEKTRRAKEYCLHRTVTLSFEAWWNLTARQRRYCTILRRCCMKRLAQVCRAWQAFARRSYRNEMIVMRSKDLCQLRCLRWCLAAWRMQVAEFMRKCMVEKLDALHGELLAAMERSSLAESLLAQQSALVEAVLAAQPEAAEWVRRGTLPLGTPSSLGIDEEQVGKGTRGERVEESEVLFMLPTIDQDTSSDAIAAGLGTSASSFLSPDAPQFEKSPPLFNAPSLTEWQQLKTPRMEATGSTMPLNNNQFQTNGMNPEVKAVNDGSEEVCLSSIPHAGLPLFGDLRSSVGTLSPAMKIVLVAEEVAEVTSSHQQLHQLSIYSDAALSASTGMTLSSAGQLQDEPHPGSVQDLRHPPSTATTATTPESDTPSFHTPSAQLQVAQSSIEADSLARDDEEKKGGGKQTDSAGSQSALHVKPTSTVSAEVAESAASMIVEPSSGSSTTTSYTSVKVAESAASIAEPGSSGSSTTTSSEETPPVRRRPPPKPTSFANSRLGPNAGKHHTAIAMQVQ</sequence>
<gene>
    <name evidence="2" type="ORF">CEUSTIGMA_g1163.t1</name>
</gene>
<reference evidence="2 3" key="1">
    <citation type="submission" date="2017-08" db="EMBL/GenBank/DDBJ databases">
        <title>Acidophilic green algal genome provides insights into adaptation to an acidic environment.</title>
        <authorList>
            <person name="Hirooka S."/>
            <person name="Hirose Y."/>
            <person name="Kanesaki Y."/>
            <person name="Higuchi S."/>
            <person name="Fujiwara T."/>
            <person name="Onuma R."/>
            <person name="Era A."/>
            <person name="Ohbayashi R."/>
            <person name="Uzuka A."/>
            <person name="Nozaki H."/>
            <person name="Yoshikawa H."/>
            <person name="Miyagishima S.Y."/>
        </authorList>
    </citation>
    <scope>NUCLEOTIDE SEQUENCE [LARGE SCALE GENOMIC DNA]</scope>
    <source>
        <strain evidence="2 3">NIES-2499</strain>
    </source>
</reference>
<proteinExistence type="predicted"/>
<dbReference type="EMBL" id="BEGY01000004">
    <property type="protein sequence ID" value="GAX73710.1"/>
    <property type="molecule type" value="Genomic_DNA"/>
</dbReference>
<dbReference type="AlphaFoldDB" id="A0A250WT58"/>
<feature type="compositionally biased region" description="Basic and acidic residues" evidence="1">
    <location>
        <begin position="935"/>
        <end position="945"/>
    </location>
</feature>
<dbReference type="Proteomes" id="UP000232323">
    <property type="component" value="Unassembled WGS sequence"/>
</dbReference>
<feature type="region of interest" description="Disordered" evidence="1">
    <location>
        <begin position="1001"/>
        <end position="1056"/>
    </location>
</feature>
<feature type="compositionally biased region" description="Basic and acidic residues" evidence="1">
    <location>
        <begin position="257"/>
        <end position="267"/>
    </location>
</feature>
<feature type="compositionally biased region" description="Low complexity" evidence="1">
    <location>
        <begin position="1006"/>
        <end position="1021"/>
    </location>
</feature>
<feature type="compositionally biased region" description="Polar residues" evidence="1">
    <location>
        <begin position="268"/>
        <end position="290"/>
    </location>
</feature>
<name>A0A250WT58_9CHLO</name>
<organism evidence="2 3">
    <name type="scientific">Chlamydomonas eustigma</name>
    <dbReference type="NCBI Taxonomy" id="1157962"/>
    <lineage>
        <taxon>Eukaryota</taxon>
        <taxon>Viridiplantae</taxon>
        <taxon>Chlorophyta</taxon>
        <taxon>core chlorophytes</taxon>
        <taxon>Chlorophyceae</taxon>
        <taxon>CS clade</taxon>
        <taxon>Chlamydomonadales</taxon>
        <taxon>Chlamydomonadaceae</taxon>
        <taxon>Chlamydomonas</taxon>
    </lineage>
</organism>